<reference evidence="1" key="2">
    <citation type="journal article" date="2012" name="Environ. Microbiol.">
        <title>Genomic content of uncultured Bacteroidetes from contrasting oceanic provinces in the North Atlantic Ocean.</title>
        <authorList>
            <person name="Gomez-Pereira P.R."/>
            <person name="Schuler M."/>
            <person name="Fuchs B.M."/>
            <person name="Bennke C."/>
            <person name="Teeling H."/>
            <person name="Waldmann J."/>
            <person name="Richter M."/>
            <person name="Barbe V."/>
            <person name="Bataille E."/>
            <person name="Glockner F.O."/>
            <person name="Amann R."/>
        </authorList>
    </citation>
    <scope>NUCLEOTIDE SEQUENCE</scope>
</reference>
<sequence length="156" mass="17485">MNWRSLNGKYYEGPIEEILEEAIQREYNLGNQLKICVGTDSQVYKEKIEYATVVVVLREGRGGFMFIKSDKGHGPISIKERMLIEVSKSIEIAYKICPVLEKYSIGLEVHADINTDPQFKSHPALKEAMGYILGMGYAFKAKPDAFASSSCANKVV</sequence>
<dbReference type="Pfam" id="PF04308">
    <property type="entry name" value="RNaseH_like"/>
    <property type="match status" value="1"/>
</dbReference>
<dbReference type="EMBL" id="FQ032818">
    <property type="protein sequence ID" value="CBL87329.1"/>
    <property type="molecule type" value="Genomic_DNA"/>
</dbReference>
<gene>
    <name evidence="1" type="ORF">S18_1049_0010</name>
    <name evidence="2" type="ORF">S18_858_0004</name>
</gene>
<accession>F4MMG6</accession>
<dbReference type="PANTHER" id="PTHR39961">
    <property type="entry name" value="HYPOTHETICAL CYTOSOLIC PROTEIN"/>
    <property type="match status" value="1"/>
</dbReference>
<dbReference type="AlphaFoldDB" id="F4MMG6"/>
<reference evidence="1" key="1">
    <citation type="submission" date="2010-05" db="EMBL/GenBank/DDBJ databases">
        <authorList>
            <person name="Genoscope - CEA"/>
        </authorList>
    </citation>
    <scope>NUCLEOTIDE SEQUENCE</scope>
</reference>
<evidence type="ECO:0000313" key="1">
    <source>
        <dbReference type="EMBL" id="CBL87329.1"/>
    </source>
</evidence>
<dbReference type="InterPro" id="IPR007405">
    <property type="entry name" value="Phage_KVP40_Orf299"/>
</dbReference>
<evidence type="ECO:0000313" key="2">
    <source>
        <dbReference type="EMBL" id="CBL87451.1"/>
    </source>
</evidence>
<name>F4MMG6_9BACT</name>
<protein>
    <submittedName>
        <fullName evidence="2">Protein containing DUF458, RNase H-like</fullName>
    </submittedName>
</protein>
<dbReference type="EMBL" id="FQ032824">
    <property type="protein sequence ID" value="CBL87451.1"/>
    <property type="molecule type" value="Genomic_DNA"/>
</dbReference>
<organism evidence="1">
    <name type="scientific">uncultured Sphingobacteriia bacterium</name>
    <dbReference type="NCBI Taxonomy" id="246143"/>
    <lineage>
        <taxon>Bacteria</taxon>
        <taxon>Pseudomonadati</taxon>
        <taxon>Bacteroidota</taxon>
        <taxon>Sphingobacteriia</taxon>
        <taxon>environmental samples</taxon>
    </lineage>
</organism>
<proteinExistence type="predicted"/>
<dbReference type="PANTHER" id="PTHR39961:SF1">
    <property type="entry name" value="DUF458 DOMAIN-CONTAINING PROTEIN"/>
    <property type="match status" value="1"/>
</dbReference>